<feature type="chain" id="PRO_5044722252" description="C2H2-type domain-containing protein" evidence="1">
    <location>
        <begin position="21"/>
        <end position="269"/>
    </location>
</feature>
<evidence type="ECO:0000313" key="6">
    <source>
        <dbReference type="EMBL" id="CAM0150581.1"/>
    </source>
</evidence>
<evidence type="ECO:0000313" key="7">
    <source>
        <dbReference type="Proteomes" id="UP001497457"/>
    </source>
</evidence>
<evidence type="ECO:0000313" key="2">
    <source>
        <dbReference type="EMBL" id="CAM0148413.1"/>
    </source>
</evidence>
<dbReference type="EMBL" id="CAXIPR030001324">
    <property type="protein sequence ID" value="CAM0148413.1"/>
    <property type="molecule type" value="Genomic_DNA"/>
</dbReference>
<comment type="caution">
    <text evidence="4">The sequence shown here is derived from an EMBL/GenBank/DDBJ whole genome shotgun (WGS) entry which is preliminary data.</text>
</comment>
<keyword evidence="1" id="KW-0732">Signal</keyword>
<evidence type="ECO:0000313" key="4">
    <source>
        <dbReference type="EMBL" id="CAM0149701.1"/>
    </source>
</evidence>
<dbReference type="Proteomes" id="UP001497457">
    <property type="component" value="Unassembled WGS sequence"/>
</dbReference>
<dbReference type="AlphaFoldDB" id="A0ABC9H7U1"/>
<keyword evidence="7" id="KW-1185">Reference proteome</keyword>
<organism evidence="4 7">
    <name type="scientific">Urochloa decumbens</name>
    <dbReference type="NCBI Taxonomy" id="240449"/>
    <lineage>
        <taxon>Eukaryota</taxon>
        <taxon>Viridiplantae</taxon>
        <taxon>Streptophyta</taxon>
        <taxon>Embryophyta</taxon>
        <taxon>Tracheophyta</taxon>
        <taxon>Spermatophyta</taxon>
        <taxon>Magnoliopsida</taxon>
        <taxon>Liliopsida</taxon>
        <taxon>Poales</taxon>
        <taxon>Poaceae</taxon>
        <taxon>PACMAD clade</taxon>
        <taxon>Panicoideae</taxon>
        <taxon>Panicodae</taxon>
        <taxon>Paniceae</taxon>
        <taxon>Melinidinae</taxon>
        <taxon>Urochloa</taxon>
    </lineage>
</organism>
<evidence type="ECO:0000256" key="1">
    <source>
        <dbReference type="SAM" id="SignalP"/>
    </source>
</evidence>
<gene>
    <name evidence="2" type="ORF">URODEC1_LOCUS121724</name>
    <name evidence="3" type="ORF">URODEC1_LOCUS122817</name>
    <name evidence="4" type="ORF">URODEC1_LOCUS122851</name>
    <name evidence="5" type="ORF">URODEC1_LOCUS123448</name>
    <name evidence="6" type="ORF">URODEC1_LOCUS123653</name>
</gene>
<dbReference type="EMBL" id="CAXIPR030002990">
    <property type="protein sequence ID" value="CAM0150365.1"/>
    <property type="molecule type" value="Genomic_DNA"/>
</dbReference>
<evidence type="ECO:0008006" key="8">
    <source>
        <dbReference type="Google" id="ProtNLM"/>
    </source>
</evidence>
<name>A0ABC9H7U1_9POAL</name>
<dbReference type="EMBL" id="CAXIPR030002276">
    <property type="protein sequence ID" value="CAM0149660.1"/>
    <property type="molecule type" value="Genomic_DNA"/>
</dbReference>
<proteinExistence type="predicted"/>
<feature type="signal peptide" evidence="1">
    <location>
        <begin position="1"/>
        <end position="20"/>
    </location>
</feature>
<sequence>MAAFLESLLGIDFGLRCAAARSFCGVCREPACVFCCPHHAACHHPDVGDGHRRIIDVHLLQNQFPAVTAHGVKTTRIGYSWNRIERFEYEGSSWVMLGRGRPRRSGRYQGNCNPCGATIQVRSQHCCADCKVAAVQQGQGRQIVQRLVSIDFTRAHLFDSFCTACERPFSSRFCTDHTRHHADGENFQVLNVHSQDGWFLIPENQLPAAITQGIRRVEMDNGTLAVPIRARMFPNPNGEANMCSRPGCEEAVDVAGEICSLQCWTVLQV</sequence>
<evidence type="ECO:0000313" key="5">
    <source>
        <dbReference type="EMBL" id="CAM0150365.1"/>
    </source>
</evidence>
<evidence type="ECO:0000313" key="3">
    <source>
        <dbReference type="EMBL" id="CAM0149660.1"/>
    </source>
</evidence>
<accession>A0ABC9H7U1</accession>
<dbReference type="EMBL" id="CAXIPR030002318">
    <property type="protein sequence ID" value="CAM0149701.1"/>
    <property type="molecule type" value="Genomic_DNA"/>
</dbReference>
<protein>
    <recommendedName>
        <fullName evidence="8">C2H2-type domain-containing protein</fullName>
    </recommendedName>
</protein>
<reference evidence="4 7" key="1">
    <citation type="submission" date="2024-10" db="EMBL/GenBank/DDBJ databases">
        <authorList>
            <person name="Ryan C."/>
        </authorList>
    </citation>
    <scope>NUCLEOTIDE SEQUENCE [LARGE SCALE GENOMIC DNA]</scope>
</reference>
<dbReference type="EMBL" id="CAXIPR030003392">
    <property type="protein sequence ID" value="CAM0150581.1"/>
    <property type="molecule type" value="Genomic_DNA"/>
</dbReference>